<evidence type="ECO:0000256" key="1">
    <source>
        <dbReference type="SAM" id="MobiDB-lite"/>
    </source>
</evidence>
<feature type="compositionally biased region" description="Low complexity" evidence="1">
    <location>
        <begin position="220"/>
        <end position="229"/>
    </location>
</feature>
<protein>
    <submittedName>
        <fullName evidence="2">Uncharacterized protein</fullName>
    </submittedName>
</protein>
<name>A0AA88KDT2_NAELO</name>
<gene>
    <name evidence="2" type="ORF">C9374_010349</name>
</gene>
<feature type="compositionally biased region" description="Low complexity" evidence="1">
    <location>
        <begin position="515"/>
        <end position="542"/>
    </location>
</feature>
<organism evidence="2 3">
    <name type="scientific">Naegleria lovaniensis</name>
    <name type="common">Amoeba</name>
    <dbReference type="NCBI Taxonomy" id="51637"/>
    <lineage>
        <taxon>Eukaryota</taxon>
        <taxon>Discoba</taxon>
        <taxon>Heterolobosea</taxon>
        <taxon>Tetramitia</taxon>
        <taxon>Eutetramitia</taxon>
        <taxon>Vahlkampfiidae</taxon>
        <taxon>Naegleria</taxon>
    </lineage>
</organism>
<feature type="region of interest" description="Disordered" evidence="1">
    <location>
        <begin position="25"/>
        <end position="84"/>
    </location>
</feature>
<dbReference type="GeneID" id="68102803"/>
<feature type="compositionally biased region" description="Polar residues" evidence="1">
    <location>
        <begin position="442"/>
        <end position="482"/>
    </location>
</feature>
<keyword evidence="3" id="KW-1185">Reference proteome</keyword>
<dbReference type="RefSeq" id="XP_044544149.1">
    <property type="nucleotide sequence ID" value="XM_044685883.1"/>
</dbReference>
<feature type="compositionally biased region" description="Polar residues" evidence="1">
    <location>
        <begin position="25"/>
        <end position="48"/>
    </location>
</feature>
<feature type="region of interest" description="Disordered" evidence="1">
    <location>
        <begin position="347"/>
        <end position="369"/>
    </location>
</feature>
<sequence>MNPEVDTDNVEELWSELLRQLSPSTSNTINSLETENTRTQSLSSSLQHDSNRHQTQSSSQTTKVSTASSLTPRMHHGTTTPTVDDRYHHAHLQHAQQERNQAWLHAIPTIQHSQHLHQNTRASLNTTAVQQQRQDNDEWFEKLSRSTFNVIQSLTNKSSSIGGANAPPTINNTSGSTSPSSSVPFSSSSLNTASWNGATPTGNNPATTLGSSSTDVALNSSPSPAFSSSPYSAISSTTISMSTPNMSSFRSTYPMAASSSVPSERSTSRDHSAIQQHQQFPLRNDFSLTSTLNLKLQFTDAEMTLLDEYFQPLLQQTRRNSVSTSNGISSMLIGQNDVITSASTSTSWIQQRSTSPQHQPHLSNQDTTFSSLSSLLTSPLQNKHDKNNHDATTLYHHFNAPSNSYRLSFQQPSNPIMKQLISLNDSSTNTTTNSHSITNSNLPQTLNDDTILKNSSPHTASPQNCSNASSSIAITNHESSSAFPRGVSSKISKPDRQQKKLRASKVSMLNRQRKSTLLSRTSSNSSCSSSNSSNTNLASLSSSSTRNDECIINAFPSTPSPSKNNTAIPASSSFFTDRESWRFHTYENGKLKSSNDLIFRNFNPFNEKK</sequence>
<reference evidence="2 3" key="1">
    <citation type="journal article" date="2018" name="BMC Genomics">
        <title>The genome of Naegleria lovaniensis, the basis for a comparative approach to unravel pathogenicity factors of the human pathogenic amoeba N. fowleri.</title>
        <authorList>
            <person name="Liechti N."/>
            <person name="Schurch N."/>
            <person name="Bruggmann R."/>
            <person name="Wittwer M."/>
        </authorList>
    </citation>
    <scope>NUCLEOTIDE SEQUENCE [LARGE SCALE GENOMIC DNA]</scope>
    <source>
        <strain evidence="2 3">ATCC 30569</strain>
    </source>
</reference>
<dbReference type="EMBL" id="PYSW02000041">
    <property type="protein sequence ID" value="KAG2374975.1"/>
    <property type="molecule type" value="Genomic_DNA"/>
</dbReference>
<feature type="region of interest" description="Disordered" evidence="1">
    <location>
        <begin position="425"/>
        <end position="542"/>
    </location>
</feature>
<dbReference type="Proteomes" id="UP000816034">
    <property type="component" value="Unassembled WGS sequence"/>
</dbReference>
<feature type="compositionally biased region" description="Low complexity" evidence="1">
    <location>
        <begin position="425"/>
        <end position="441"/>
    </location>
</feature>
<feature type="region of interest" description="Disordered" evidence="1">
    <location>
        <begin position="157"/>
        <end position="229"/>
    </location>
</feature>
<feature type="compositionally biased region" description="Low complexity" evidence="1">
    <location>
        <begin position="167"/>
        <end position="192"/>
    </location>
</feature>
<comment type="caution">
    <text evidence="2">The sequence shown here is derived from an EMBL/GenBank/DDBJ whole genome shotgun (WGS) entry which is preliminary data.</text>
</comment>
<evidence type="ECO:0000313" key="2">
    <source>
        <dbReference type="EMBL" id="KAG2374975.1"/>
    </source>
</evidence>
<feature type="compositionally biased region" description="Low complexity" evidence="1">
    <location>
        <begin position="54"/>
        <end position="69"/>
    </location>
</feature>
<feature type="compositionally biased region" description="Polar residues" evidence="1">
    <location>
        <begin position="193"/>
        <end position="219"/>
    </location>
</feature>
<evidence type="ECO:0000313" key="3">
    <source>
        <dbReference type="Proteomes" id="UP000816034"/>
    </source>
</evidence>
<proteinExistence type="predicted"/>
<feature type="compositionally biased region" description="Polar residues" evidence="1">
    <location>
        <begin position="347"/>
        <end position="366"/>
    </location>
</feature>
<accession>A0AA88KDT2</accession>
<dbReference type="AlphaFoldDB" id="A0AA88KDT2"/>